<dbReference type="SUPFAM" id="SSF53474">
    <property type="entry name" value="alpha/beta-Hydrolases"/>
    <property type="match status" value="1"/>
</dbReference>
<evidence type="ECO:0000256" key="2">
    <source>
        <dbReference type="SAM" id="SignalP"/>
    </source>
</evidence>
<feature type="signal peptide" evidence="2">
    <location>
        <begin position="1"/>
        <end position="33"/>
    </location>
</feature>
<evidence type="ECO:0000313" key="4">
    <source>
        <dbReference type="EMBL" id="GGZ41450.1"/>
    </source>
</evidence>
<keyword evidence="5" id="KW-1185">Reference proteome</keyword>
<reference evidence="4" key="2">
    <citation type="submission" date="2020-09" db="EMBL/GenBank/DDBJ databases">
        <authorList>
            <person name="Sun Q."/>
            <person name="Kim S."/>
        </authorList>
    </citation>
    <scope>NUCLEOTIDE SEQUENCE</scope>
    <source>
        <strain evidence="4">KCTC 32296</strain>
    </source>
</reference>
<dbReference type="GO" id="GO:0006508">
    <property type="term" value="P:proteolysis"/>
    <property type="evidence" value="ECO:0007669"/>
    <property type="project" value="InterPro"/>
</dbReference>
<gene>
    <name evidence="4" type="ORF">GCM10011273_30080</name>
</gene>
<dbReference type="PANTHER" id="PTHR42776">
    <property type="entry name" value="SERINE PEPTIDASE S9 FAMILY MEMBER"/>
    <property type="match status" value="1"/>
</dbReference>
<dbReference type="RefSeq" id="WP_229807793.1">
    <property type="nucleotide sequence ID" value="NZ_BMZB01000005.1"/>
</dbReference>
<dbReference type="Pfam" id="PF00326">
    <property type="entry name" value="Peptidase_S9"/>
    <property type="match status" value="1"/>
</dbReference>
<dbReference type="EMBL" id="BMZB01000005">
    <property type="protein sequence ID" value="GGZ41450.1"/>
    <property type="molecule type" value="Genomic_DNA"/>
</dbReference>
<accession>A0A918UWV0</accession>
<dbReference type="Gene3D" id="3.40.50.1820">
    <property type="entry name" value="alpha/beta hydrolase"/>
    <property type="match status" value="1"/>
</dbReference>
<dbReference type="InterPro" id="IPR001375">
    <property type="entry name" value="Peptidase_S9_cat"/>
</dbReference>
<feature type="domain" description="Peptidase S9 prolyl oligopeptidase catalytic" evidence="3">
    <location>
        <begin position="469"/>
        <end position="642"/>
    </location>
</feature>
<protein>
    <submittedName>
        <fullName evidence="4">Peptidase S9</fullName>
    </submittedName>
</protein>
<sequence length="668" mass="74020">MAHKITNTLKGWQKVAYAVLAVSGSAYSGSTLAAPLPIEALSQYEAITNATISPDGKHVAAIVAAKGQKWPVISIWDANDLSKTPVWVPSQNMRIVGVDFIGNDRIFFITETAITGRDGRPTLTRKLYFTDLQGRSFEEPFRTAGTRNKAVREAEERGITVGIFNDDLYNPDLVLMEKADLDTGAQEIFEFNTKTAQTRLLAKGGEKTAFLSAGVDLATGEPLIKAEIEPVSNEFWYKVYIKDRGTGQWVYHAPLSYELKNRRNISPMGFDTDPSKLIVASNLNRNYQAIYSYDIKSQTFSAEPLFANDKFDVSGVGFKPDRAAKTSTISSITVNGPAAIQVILDEQWEPVQRSIKAAFPDKNVYINLNKDTRDSAIVTVEAPDLPPEYYLYKGGKLALLGKQRPWIDPKTLGKAEYITFKARDGLEIPAFVTYPPEWTPAKGPVPLVVMPHGGPWARDDLGWDGAGWTQFLATRGIAVVQPQYRGSDGWGYKLWTAGDKEWGQKMQDDKDDAAAYLVSKGVADPKRMAIFGYSYGGFAAIAASVRPNSPYKCAIAGAGVASLDRIGNLWGDNHLQRDVQGWTVTGMDPMKNVDKANIPIMLYHGDHDRQADTDHSRMFSKAMKAAGKDVEYYEIKGMWHTLPWRTEWHEETLGLIEGYLKSPKCGLM</sequence>
<reference evidence="4" key="1">
    <citation type="journal article" date="2014" name="Int. J. Syst. Evol. Microbiol.">
        <title>Complete genome sequence of Corynebacterium casei LMG S-19264T (=DSM 44701T), isolated from a smear-ripened cheese.</title>
        <authorList>
            <consortium name="US DOE Joint Genome Institute (JGI-PGF)"/>
            <person name="Walter F."/>
            <person name="Albersmeier A."/>
            <person name="Kalinowski J."/>
            <person name="Ruckert C."/>
        </authorList>
    </citation>
    <scope>NUCLEOTIDE SEQUENCE</scope>
    <source>
        <strain evidence="4">KCTC 32296</strain>
    </source>
</reference>
<dbReference type="Proteomes" id="UP000662572">
    <property type="component" value="Unassembled WGS sequence"/>
</dbReference>
<organism evidence="4 5">
    <name type="scientific">Asticcacaulis endophyticus</name>
    <dbReference type="NCBI Taxonomy" id="1395890"/>
    <lineage>
        <taxon>Bacteria</taxon>
        <taxon>Pseudomonadati</taxon>
        <taxon>Pseudomonadota</taxon>
        <taxon>Alphaproteobacteria</taxon>
        <taxon>Caulobacterales</taxon>
        <taxon>Caulobacteraceae</taxon>
        <taxon>Asticcacaulis</taxon>
    </lineage>
</organism>
<feature type="chain" id="PRO_5037365248" evidence="2">
    <location>
        <begin position="34"/>
        <end position="668"/>
    </location>
</feature>
<keyword evidence="2" id="KW-0732">Signal</keyword>
<dbReference type="AlphaFoldDB" id="A0A918UWV0"/>
<dbReference type="InterPro" id="IPR029058">
    <property type="entry name" value="AB_hydrolase_fold"/>
</dbReference>
<dbReference type="GO" id="GO:0004252">
    <property type="term" value="F:serine-type endopeptidase activity"/>
    <property type="evidence" value="ECO:0007669"/>
    <property type="project" value="TreeGrafter"/>
</dbReference>
<evidence type="ECO:0000256" key="1">
    <source>
        <dbReference type="ARBA" id="ARBA00022801"/>
    </source>
</evidence>
<evidence type="ECO:0000313" key="5">
    <source>
        <dbReference type="Proteomes" id="UP000662572"/>
    </source>
</evidence>
<keyword evidence="1" id="KW-0378">Hydrolase</keyword>
<evidence type="ECO:0000259" key="3">
    <source>
        <dbReference type="Pfam" id="PF00326"/>
    </source>
</evidence>
<dbReference type="SUPFAM" id="SSF50993">
    <property type="entry name" value="Peptidase/esterase 'gauge' domain"/>
    <property type="match status" value="1"/>
</dbReference>
<dbReference type="PANTHER" id="PTHR42776:SF27">
    <property type="entry name" value="DIPEPTIDYL PEPTIDASE FAMILY MEMBER 6"/>
    <property type="match status" value="1"/>
</dbReference>
<name>A0A918UWV0_9CAUL</name>
<proteinExistence type="predicted"/>
<comment type="caution">
    <text evidence="4">The sequence shown here is derived from an EMBL/GenBank/DDBJ whole genome shotgun (WGS) entry which is preliminary data.</text>
</comment>